<evidence type="ECO:0000259" key="5">
    <source>
        <dbReference type="PROSITE" id="PS50977"/>
    </source>
</evidence>
<dbReference type="Proteomes" id="UP000218676">
    <property type="component" value="Chromosome 1"/>
</dbReference>
<proteinExistence type="predicted"/>
<dbReference type="PRINTS" id="PR00455">
    <property type="entry name" value="HTHTETR"/>
</dbReference>
<name>A0A1V1VAG3_PHODP</name>
<dbReference type="FunFam" id="1.10.10.60:FF:000141">
    <property type="entry name" value="TetR family transcriptional regulator"/>
    <property type="match status" value="1"/>
</dbReference>
<evidence type="ECO:0000256" key="4">
    <source>
        <dbReference type="PROSITE-ProRule" id="PRU00335"/>
    </source>
</evidence>
<dbReference type="InterPro" id="IPR050109">
    <property type="entry name" value="HTH-type_TetR-like_transc_reg"/>
</dbReference>
<gene>
    <name evidence="7" type="ORF">IC627_10815</name>
    <name evidence="6" type="ORF">PDPUS_1_00997</name>
</gene>
<evidence type="ECO:0000256" key="3">
    <source>
        <dbReference type="ARBA" id="ARBA00023163"/>
    </source>
</evidence>
<dbReference type="InterPro" id="IPR009057">
    <property type="entry name" value="Homeodomain-like_sf"/>
</dbReference>
<dbReference type="GO" id="GO:0000976">
    <property type="term" value="F:transcription cis-regulatory region binding"/>
    <property type="evidence" value="ECO:0007669"/>
    <property type="project" value="TreeGrafter"/>
</dbReference>
<dbReference type="Proteomes" id="UP000516656">
    <property type="component" value="Chromosome 1"/>
</dbReference>
<dbReference type="AlphaFoldDB" id="A0A1V1VAG3"/>
<protein>
    <submittedName>
        <fullName evidence="6">DNA-binding transcriptional repressor AcrR</fullName>
    </submittedName>
    <submittedName>
        <fullName evidence="7">TetR/AcrR family transcriptional regulator</fullName>
    </submittedName>
</protein>
<feature type="domain" description="HTH tetR-type" evidence="5">
    <location>
        <begin position="6"/>
        <end position="66"/>
    </location>
</feature>
<evidence type="ECO:0000313" key="6">
    <source>
        <dbReference type="EMBL" id="BAX52371.1"/>
    </source>
</evidence>
<keyword evidence="2 4" id="KW-0238">DNA-binding</keyword>
<dbReference type="Pfam" id="PF14246">
    <property type="entry name" value="TetR_C_7"/>
    <property type="match status" value="1"/>
</dbReference>
<dbReference type="SUPFAM" id="SSF46689">
    <property type="entry name" value="Homeodomain-like"/>
    <property type="match status" value="1"/>
</dbReference>
<dbReference type="PROSITE" id="PS50977">
    <property type="entry name" value="HTH_TETR_2"/>
    <property type="match status" value="1"/>
</dbReference>
<dbReference type="PANTHER" id="PTHR30055:SF146">
    <property type="entry name" value="HTH-TYPE TRANSCRIPTIONAL DUAL REGULATOR CECR"/>
    <property type="match status" value="1"/>
</dbReference>
<reference evidence="8" key="2">
    <citation type="submission" date="2017-05" db="EMBL/GenBank/DDBJ databases">
        <title>Whole genome sequence of fish pathogenic bacteria, Photobacterium damselae subsp. piscicida, strain 91-197, isolated from hybrid striped bass (Morone sp.) in USA.</title>
        <authorList>
            <person name="Teru Y."/>
            <person name="Hikima J."/>
            <person name="Kono T."/>
            <person name="Sakai M."/>
            <person name="Takano T."/>
            <person name="Hawke J.P."/>
            <person name="Takeyama H."/>
            <person name="Aoki T."/>
        </authorList>
    </citation>
    <scope>NUCLEOTIDE SEQUENCE [LARGE SCALE GENOMIC DNA]</scope>
    <source>
        <strain evidence="8">91-197</strain>
    </source>
</reference>
<reference evidence="7 9" key="3">
    <citation type="submission" date="2020-09" db="EMBL/GenBank/DDBJ databases">
        <title>Complete, closed and curated genome sequences of Photobacterium damselae subsp. piscicida isolates from Australia indicate localised evolution and additional plasmid-borne pathogenicity mechanisms.</title>
        <authorList>
            <person name="Baseggio L."/>
            <person name="Silayeva O."/>
            <person name="Buller N."/>
            <person name="Landos M."/>
            <person name="Engelstaedter J."/>
            <person name="Barnes A.C."/>
        </authorList>
    </citation>
    <scope>NUCLEOTIDE SEQUENCE [LARGE SCALE GENOMIC DNA]</scope>
    <source>
        <strain evidence="7 9">AS-16-0540-1</strain>
    </source>
</reference>
<sequence>MRASTVEKKKRIIEVATELFIEYGYKDTSLDQIVAMCGGSKQTLYRYFGNKEGLLTEVMAYHTSVSLEEAFKLSDSQHLNVTETLEGFGLKYIKGLCADPLLSLFRIVAADFHKNQSVTESFWQRGPQRIHGYLIEYLQSDAVQQQLSITNPQLACAQLLALIKLDYQTTAMLGHELPDDNELKIAITQAVAAFISLYKKV</sequence>
<dbReference type="InterPro" id="IPR001647">
    <property type="entry name" value="HTH_TetR"/>
</dbReference>
<evidence type="ECO:0000256" key="2">
    <source>
        <dbReference type="ARBA" id="ARBA00023125"/>
    </source>
</evidence>
<accession>A0A1V1VAG3</accession>
<dbReference type="Gene3D" id="1.10.357.10">
    <property type="entry name" value="Tetracycline Repressor, domain 2"/>
    <property type="match status" value="1"/>
</dbReference>
<keyword evidence="3" id="KW-0804">Transcription</keyword>
<dbReference type="GO" id="GO:0003700">
    <property type="term" value="F:DNA-binding transcription factor activity"/>
    <property type="evidence" value="ECO:0007669"/>
    <property type="project" value="TreeGrafter"/>
</dbReference>
<dbReference type="Gene3D" id="1.10.10.60">
    <property type="entry name" value="Homeodomain-like"/>
    <property type="match status" value="1"/>
</dbReference>
<dbReference type="Pfam" id="PF00440">
    <property type="entry name" value="TetR_N"/>
    <property type="match status" value="1"/>
</dbReference>
<reference evidence="6" key="1">
    <citation type="journal article" date="2017" name="Genome Announc.">
        <title>Whole-Genome Sequence of Photobacterium damselae subsp. piscicida Strain 91-197, Isolated from Hybrid Striped Bass (Morone sp.) in the United States.</title>
        <authorList>
            <person name="Teru Y."/>
            <person name="Hikima J."/>
            <person name="Kono T."/>
            <person name="Sakai M."/>
            <person name="Takano T."/>
            <person name="Hawke J.P."/>
            <person name="Takeyama H."/>
            <person name="Aoki T."/>
        </authorList>
    </citation>
    <scope>NUCLEOTIDE SEQUENCE</scope>
    <source>
        <strain evidence="6">91-197</strain>
    </source>
</reference>
<evidence type="ECO:0000313" key="8">
    <source>
        <dbReference type="Proteomes" id="UP000218676"/>
    </source>
</evidence>
<evidence type="ECO:0000313" key="9">
    <source>
        <dbReference type="Proteomes" id="UP000516656"/>
    </source>
</evidence>
<dbReference type="PANTHER" id="PTHR30055">
    <property type="entry name" value="HTH-TYPE TRANSCRIPTIONAL REGULATOR RUTR"/>
    <property type="match status" value="1"/>
</dbReference>
<keyword evidence="1" id="KW-0805">Transcription regulation</keyword>
<evidence type="ECO:0000256" key="1">
    <source>
        <dbReference type="ARBA" id="ARBA00023015"/>
    </source>
</evidence>
<dbReference type="EMBL" id="AP018045">
    <property type="protein sequence ID" value="BAX52371.1"/>
    <property type="molecule type" value="Genomic_DNA"/>
</dbReference>
<dbReference type="RefSeq" id="WP_086957721.1">
    <property type="nucleotide sequence ID" value="NZ_AP018045.1"/>
</dbReference>
<organism evidence="7 9">
    <name type="scientific">Photobacterium damsela subsp. piscicida</name>
    <name type="common">Pasteurella piscicida</name>
    <dbReference type="NCBI Taxonomy" id="38294"/>
    <lineage>
        <taxon>Bacteria</taxon>
        <taxon>Pseudomonadati</taxon>
        <taxon>Pseudomonadota</taxon>
        <taxon>Gammaproteobacteria</taxon>
        <taxon>Vibrionales</taxon>
        <taxon>Vibrionaceae</taxon>
        <taxon>Photobacterium</taxon>
    </lineage>
</organism>
<dbReference type="InterPro" id="IPR039536">
    <property type="entry name" value="TetR_C_Proteobacteria"/>
</dbReference>
<feature type="DNA-binding region" description="H-T-H motif" evidence="4">
    <location>
        <begin position="29"/>
        <end position="48"/>
    </location>
</feature>
<dbReference type="EMBL" id="CP061854">
    <property type="protein sequence ID" value="QOD55800.1"/>
    <property type="molecule type" value="Genomic_DNA"/>
</dbReference>
<evidence type="ECO:0000313" key="7">
    <source>
        <dbReference type="EMBL" id="QOD55800.1"/>
    </source>
</evidence>